<dbReference type="EMBL" id="VIFM01000102">
    <property type="protein sequence ID" value="TQF13372.1"/>
    <property type="molecule type" value="Genomic_DNA"/>
</dbReference>
<dbReference type="Proteomes" id="UP000315369">
    <property type="component" value="Unassembled WGS sequence"/>
</dbReference>
<name>A0A540WWK3_9BACT</name>
<evidence type="ECO:0000256" key="2">
    <source>
        <dbReference type="SAM" id="MobiDB-lite"/>
    </source>
</evidence>
<evidence type="ECO:0000256" key="1">
    <source>
        <dbReference type="SAM" id="Coils"/>
    </source>
</evidence>
<accession>A0A540WWK3</accession>
<organism evidence="3 4">
    <name type="scientific">Myxococcus llanfairpwllgwyngyllgogerychwyrndrobwllllantysiliogogogochensis</name>
    <dbReference type="NCBI Taxonomy" id="2590453"/>
    <lineage>
        <taxon>Bacteria</taxon>
        <taxon>Pseudomonadati</taxon>
        <taxon>Myxococcota</taxon>
        <taxon>Myxococcia</taxon>
        <taxon>Myxococcales</taxon>
        <taxon>Cystobacterineae</taxon>
        <taxon>Myxococcaceae</taxon>
        <taxon>Myxococcus</taxon>
    </lineage>
</organism>
<feature type="compositionally biased region" description="Low complexity" evidence="2">
    <location>
        <begin position="249"/>
        <end position="262"/>
    </location>
</feature>
<feature type="compositionally biased region" description="Low complexity" evidence="2">
    <location>
        <begin position="222"/>
        <end position="237"/>
    </location>
</feature>
<sequence>MVDFLKGATNLLASPEGTAMNGAGDAGGLPPLVSNSIKTAAGVATGNVLLAASGVVGVAEDLKKNPPAKTEYASASGGAAAKTEGYAAILPTGTSALDPKMLDYEDALKVLEANFDQLDLADGKKSGSLSKDELRRAANDASLSPQLRSAARFLTENAALFERVDSSGLLARFMPVVGRLYNDDRIKLSGVRSELKRVGEEFARYGRPERPRTPKPEPETCPPSTGTPGTRPPTTGGPSPGTPSPGTRPPSTGGPSPGTSSPGTGGGTGPVGGGGKPPTSKDPDFREYLEAVAVLRDNWGTFDTAAGTKDDRVTREDMAALLLSPAASSTLKKAAQFFKDNPLYFDRLEMAAGIDGRDGIIGLLDVKAELAQSGGSKMTTSPSKGSSARSIVDNPNMSIEDKVQAILGSISTETDAEILQVMESMASAGEDRASLGTSDADKKKAATLDGNMRELELRLQRLLEKRKSMFDLMSNMSAKFNEMAKTAISNLRGA</sequence>
<reference evidence="3 4" key="1">
    <citation type="submission" date="2019-06" db="EMBL/GenBank/DDBJ databases">
        <authorList>
            <person name="Livingstone P."/>
            <person name="Whitworth D."/>
        </authorList>
    </citation>
    <scope>NUCLEOTIDE SEQUENCE [LARGE SCALE GENOMIC DNA]</scope>
    <source>
        <strain evidence="3 4">AM401</strain>
    </source>
</reference>
<dbReference type="RefSeq" id="WP_141644906.1">
    <property type="nucleotide sequence ID" value="NZ_VIFM01000102.1"/>
</dbReference>
<keyword evidence="4" id="KW-1185">Reference proteome</keyword>
<comment type="caution">
    <text evidence="3">The sequence shown here is derived from an EMBL/GenBank/DDBJ whole genome shotgun (WGS) entry which is preliminary data.</text>
</comment>
<proteinExistence type="predicted"/>
<evidence type="ECO:0000313" key="4">
    <source>
        <dbReference type="Proteomes" id="UP000315369"/>
    </source>
</evidence>
<keyword evidence="1" id="KW-0175">Coiled coil</keyword>
<feature type="compositionally biased region" description="Basic and acidic residues" evidence="2">
    <location>
        <begin position="202"/>
        <end position="218"/>
    </location>
</feature>
<evidence type="ECO:0000313" key="3">
    <source>
        <dbReference type="EMBL" id="TQF13372.1"/>
    </source>
</evidence>
<dbReference type="OrthoDB" id="5497736at2"/>
<feature type="region of interest" description="Disordered" evidence="2">
    <location>
        <begin position="202"/>
        <end position="283"/>
    </location>
</feature>
<gene>
    <name evidence="3" type="ORF">FJV41_24200</name>
</gene>
<feature type="compositionally biased region" description="Gly residues" evidence="2">
    <location>
        <begin position="263"/>
        <end position="276"/>
    </location>
</feature>
<feature type="coiled-coil region" evidence="1">
    <location>
        <begin position="445"/>
        <end position="472"/>
    </location>
</feature>
<protein>
    <submittedName>
        <fullName evidence="3">Uncharacterized protein</fullName>
    </submittedName>
</protein>
<dbReference type="AlphaFoldDB" id="A0A540WWK3"/>
<feature type="region of interest" description="Disordered" evidence="2">
    <location>
        <begin position="373"/>
        <end position="393"/>
    </location>
</feature>